<keyword evidence="1" id="KW-0175">Coiled coil</keyword>
<comment type="caution">
    <text evidence="3">The sequence shown here is derived from an EMBL/GenBank/DDBJ whole genome shotgun (WGS) entry which is preliminary data.</text>
</comment>
<dbReference type="PANTHER" id="PTHR47026:SF2">
    <property type="entry name" value="FLAGELLAR ASSOCIATED PROTEIN"/>
    <property type="match status" value="1"/>
</dbReference>
<sequence>MNFWYSPALAAHDALELQPGRGLPREVIAAVAAESRSTSELEAVRARAHSACEWDMASAAHVLLVARRNRESADAMRAVRAGQAAQQLQQEEATASAVGTVSGMWGTQLEQLRWEGEAAVRALQERHEDALNRLRIDQVTRAQEKGVRTERRSTVLLNLRRSEAVLAAKQEYADAFKVKVRADALADDEASDAHMDWLLKCHAEQQQLNAKQAKQVEALRKRLSDRLRDAEAARDRDLQRLGRKIEVATTCQQRTFKRERQHLVAAQHGNMLNTRTTRLGKGLADAFPTLAALSPGAATPNAAASFAWTELSAALGSGYLPLGTSAAGAPGTSAAGAASGRPNGGARHAQGVRFAPTPLVREAWPAGGPVSSSNGSSTAAAASSSSTSASSASLSSQTSSGPSGRGDRAPPPAAKSVKAAAAVGPVGVAASSIAMASGTSAGATGSGSSALTEAALQEINRAHKARPGIASLQSSSFKSARPYAAGLSARVLKRV</sequence>
<feature type="compositionally biased region" description="Low complexity" evidence="2">
    <location>
        <begin position="365"/>
        <end position="402"/>
    </location>
</feature>
<dbReference type="AlphaFoldDB" id="A0A2J7ZY70"/>
<evidence type="ECO:0000313" key="3">
    <source>
        <dbReference type="EMBL" id="PNH05206.1"/>
    </source>
</evidence>
<evidence type="ECO:0000256" key="2">
    <source>
        <dbReference type="SAM" id="MobiDB-lite"/>
    </source>
</evidence>
<name>A0A2J7ZY70_9CHLO</name>
<dbReference type="Proteomes" id="UP000236333">
    <property type="component" value="Unassembled WGS sequence"/>
</dbReference>
<gene>
    <name evidence="3" type="ORF">TSOC_008562</name>
</gene>
<reference evidence="3 4" key="1">
    <citation type="journal article" date="2017" name="Mol. Biol. Evol.">
        <title>The 4-celled Tetrabaena socialis nuclear genome reveals the essential components for genetic control of cell number at the origin of multicellularity in the volvocine lineage.</title>
        <authorList>
            <person name="Featherston J."/>
            <person name="Arakaki Y."/>
            <person name="Hanschen E.R."/>
            <person name="Ferris P.J."/>
            <person name="Michod R.E."/>
            <person name="Olson B.J.S.C."/>
            <person name="Nozaki H."/>
            <person name="Durand P.M."/>
        </authorList>
    </citation>
    <scope>NUCLEOTIDE SEQUENCE [LARGE SCALE GENOMIC DNA]</scope>
    <source>
        <strain evidence="3 4">NIES-571</strain>
    </source>
</reference>
<feature type="coiled-coil region" evidence="1">
    <location>
        <begin position="202"/>
        <end position="240"/>
    </location>
</feature>
<protein>
    <submittedName>
        <fullName evidence="3">Uncharacterized protein</fullName>
    </submittedName>
</protein>
<dbReference type="EMBL" id="PGGS01000324">
    <property type="protein sequence ID" value="PNH05206.1"/>
    <property type="molecule type" value="Genomic_DNA"/>
</dbReference>
<dbReference type="OrthoDB" id="8062037at2759"/>
<feature type="compositionally biased region" description="Low complexity" evidence="2">
    <location>
        <begin position="329"/>
        <end position="340"/>
    </location>
</feature>
<feature type="region of interest" description="Disordered" evidence="2">
    <location>
        <begin position="363"/>
        <end position="416"/>
    </location>
</feature>
<evidence type="ECO:0000313" key="4">
    <source>
        <dbReference type="Proteomes" id="UP000236333"/>
    </source>
</evidence>
<evidence type="ECO:0000256" key="1">
    <source>
        <dbReference type="SAM" id="Coils"/>
    </source>
</evidence>
<feature type="region of interest" description="Disordered" evidence="2">
    <location>
        <begin position="329"/>
        <end position="350"/>
    </location>
</feature>
<proteinExistence type="predicted"/>
<dbReference type="PANTHER" id="PTHR47026">
    <property type="entry name" value="PIGMENTOSA GTPASE REGULATOR-LIKE PROTEIN, PUTATIVE-RELATED"/>
    <property type="match status" value="1"/>
</dbReference>
<organism evidence="3 4">
    <name type="scientific">Tetrabaena socialis</name>
    <dbReference type="NCBI Taxonomy" id="47790"/>
    <lineage>
        <taxon>Eukaryota</taxon>
        <taxon>Viridiplantae</taxon>
        <taxon>Chlorophyta</taxon>
        <taxon>core chlorophytes</taxon>
        <taxon>Chlorophyceae</taxon>
        <taxon>CS clade</taxon>
        <taxon>Chlamydomonadales</taxon>
        <taxon>Tetrabaenaceae</taxon>
        <taxon>Tetrabaena</taxon>
    </lineage>
</organism>
<keyword evidence="4" id="KW-1185">Reference proteome</keyword>
<accession>A0A2J7ZY70</accession>